<sequence length="569" mass="63457">MKLLLIIILVYSRVTFVRCQDLDFAFHEDTTPSGESHNGKDRFEYRVGQQRDLPPQKSKSKSNSDDIDDSEDDYEGGDSRSAVKSEIGGQFSNKQTFACPNVKPQLHTGDDLSNLSPEDIRVVGAMGDSLASGRGLWEGTEVEFRGAAFPIGGDANIDGLVTIPNILSQFHEDIEGVSHGMGTVGRLPDYQYNVAEPNTETEDLPKQAVELVRRLKLHAHYLETKWTLIIIVTGTEEFCGHCDEPNHSSIRRALGVLRKGIPKALVVLLGPVHVASSYEQNINLLKDRCSCLDDISSKRYRNIVKKWKETFISVEEEFNHLNYTTFGVLAIPQLTIHSREPTSLLVPGKPVLNRKGHTYAAKWLWNRLIAGPNYNASEAQFSTDAYYCPSIGCPYFRTVQNFDHCSIMTEDDYQKIVHPTLPPNVTTPVPHHQRIANHMGFVIGLVVVLALISVSIFGTIFYCHGLNATRGRFEIVDEEKQSNPTEEHTPENPPPLVIHSVQRSRSQSVATAGFLGRSSISINGLQGMQRTNSISSSQNPFNQSRIFSQSIGIVRDYNTNQSRYNGSIE</sequence>
<evidence type="ECO:0008006" key="6">
    <source>
        <dbReference type="Google" id="ProtNLM"/>
    </source>
</evidence>
<dbReference type="STRING" id="2018661.A0A2A2JFJ6"/>
<gene>
    <name evidence="4" type="ORF">WR25_23567</name>
</gene>
<evidence type="ECO:0000256" key="2">
    <source>
        <dbReference type="SAM" id="Phobius"/>
    </source>
</evidence>
<dbReference type="GO" id="GO:0006644">
    <property type="term" value="P:phospholipid metabolic process"/>
    <property type="evidence" value="ECO:0007669"/>
    <property type="project" value="TreeGrafter"/>
</dbReference>
<dbReference type="PANTHER" id="PTHR21325:SF23">
    <property type="entry name" value="LIPASE_GDSL DOMAIN-CONTAINING PROTEIN"/>
    <property type="match status" value="1"/>
</dbReference>
<keyword evidence="2" id="KW-0812">Transmembrane</keyword>
<evidence type="ECO:0000313" key="5">
    <source>
        <dbReference type="Proteomes" id="UP000218231"/>
    </source>
</evidence>
<reference evidence="4 5" key="1">
    <citation type="journal article" date="2017" name="Curr. Biol.">
        <title>Genome architecture and evolution of a unichromosomal asexual nematode.</title>
        <authorList>
            <person name="Fradin H."/>
            <person name="Zegar C."/>
            <person name="Gutwein M."/>
            <person name="Lucas J."/>
            <person name="Kovtun M."/>
            <person name="Corcoran D."/>
            <person name="Baugh L.R."/>
            <person name="Kiontke K."/>
            <person name="Gunsalus K."/>
            <person name="Fitch D.H."/>
            <person name="Piano F."/>
        </authorList>
    </citation>
    <scope>NUCLEOTIDE SEQUENCE [LARGE SCALE GENOMIC DNA]</scope>
    <source>
        <strain evidence="4">PF1309</strain>
    </source>
</reference>
<feature type="region of interest" description="Disordered" evidence="1">
    <location>
        <begin position="47"/>
        <end position="82"/>
    </location>
</feature>
<organism evidence="4 5">
    <name type="scientific">Diploscapter pachys</name>
    <dbReference type="NCBI Taxonomy" id="2018661"/>
    <lineage>
        <taxon>Eukaryota</taxon>
        <taxon>Metazoa</taxon>
        <taxon>Ecdysozoa</taxon>
        <taxon>Nematoda</taxon>
        <taxon>Chromadorea</taxon>
        <taxon>Rhabditida</taxon>
        <taxon>Rhabditina</taxon>
        <taxon>Rhabditomorpha</taxon>
        <taxon>Rhabditoidea</taxon>
        <taxon>Rhabditidae</taxon>
        <taxon>Diploscapter</taxon>
    </lineage>
</organism>
<protein>
    <recommendedName>
        <fullName evidence="6">SGNH hydrolase-type esterase domain-containing protein</fullName>
    </recommendedName>
</protein>
<feature type="transmembrane region" description="Helical" evidence="2">
    <location>
        <begin position="439"/>
        <end position="463"/>
    </location>
</feature>
<dbReference type="Proteomes" id="UP000218231">
    <property type="component" value="Unassembled WGS sequence"/>
</dbReference>
<dbReference type="Pfam" id="PF00657">
    <property type="entry name" value="Lipase_GDSL"/>
    <property type="match status" value="1"/>
</dbReference>
<dbReference type="CDD" id="cd01824">
    <property type="entry name" value="Phospholipase_B_like"/>
    <property type="match status" value="1"/>
</dbReference>
<keyword evidence="2" id="KW-1133">Transmembrane helix</keyword>
<dbReference type="InterPro" id="IPR001087">
    <property type="entry name" value="GDSL"/>
</dbReference>
<dbReference type="InterPro" id="IPR038885">
    <property type="entry name" value="PLB1"/>
</dbReference>
<dbReference type="EMBL" id="LIAE01010469">
    <property type="protein sequence ID" value="PAV60381.1"/>
    <property type="molecule type" value="Genomic_DNA"/>
</dbReference>
<feature type="signal peptide" evidence="3">
    <location>
        <begin position="1"/>
        <end position="19"/>
    </location>
</feature>
<evidence type="ECO:0000256" key="3">
    <source>
        <dbReference type="SAM" id="SignalP"/>
    </source>
</evidence>
<dbReference type="InterPro" id="IPR035547">
    <property type="entry name" value="Phospholipase_B"/>
</dbReference>
<keyword evidence="3" id="KW-0732">Signal</keyword>
<dbReference type="PANTHER" id="PTHR21325">
    <property type="entry name" value="PHOSPHOLIPASE B, PLB1"/>
    <property type="match status" value="1"/>
</dbReference>
<accession>A0A2A2JFJ6</accession>
<proteinExistence type="predicted"/>
<comment type="caution">
    <text evidence="4">The sequence shown here is derived from an EMBL/GenBank/DDBJ whole genome shotgun (WGS) entry which is preliminary data.</text>
</comment>
<dbReference type="GO" id="GO:0004620">
    <property type="term" value="F:phospholipase activity"/>
    <property type="evidence" value="ECO:0007669"/>
    <property type="project" value="InterPro"/>
</dbReference>
<feature type="chain" id="PRO_5012223385" description="SGNH hydrolase-type esterase domain-containing protein" evidence="3">
    <location>
        <begin position="20"/>
        <end position="569"/>
    </location>
</feature>
<evidence type="ECO:0000256" key="1">
    <source>
        <dbReference type="SAM" id="MobiDB-lite"/>
    </source>
</evidence>
<dbReference type="OrthoDB" id="10265800at2759"/>
<dbReference type="AlphaFoldDB" id="A0A2A2JFJ6"/>
<feature type="compositionally biased region" description="Acidic residues" evidence="1">
    <location>
        <begin position="65"/>
        <end position="76"/>
    </location>
</feature>
<keyword evidence="2" id="KW-0472">Membrane</keyword>
<name>A0A2A2JFJ6_9BILA</name>
<evidence type="ECO:0000313" key="4">
    <source>
        <dbReference type="EMBL" id="PAV60381.1"/>
    </source>
</evidence>
<keyword evidence="5" id="KW-1185">Reference proteome</keyword>